<keyword evidence="1 10" id="KW-0963">Cytoplasm</keyword>
<dbReference type="InterPro" id="IPR000713">
    <property type="entry name" value="Mur_ligase_N"/>
</dbReference>
<dbReference type="UniPathway" id="UPA00219"/>
<dbReference type="InterPro" id="IPR036565">
    <property type="entry name" value="Mur-like_cat_sf"/>
</dbReference>
<dbReference type="GO" id="GO:0051301">
    <property type="term" value="P:cell division"/>
    <property type="evidence" value="ECO:0007669"/>
    <property type="project" value="UniProtKB-KW"/>
</dbReference>
<organism evidence="15 16">
    <name type="scientific">Hydrogenivirga caldilitoris</name>
    <dbReference type="NCBI Taxonomy" id="246264"/>
    <lineage>
        <taxon>Bacteria</taxon>
        <taxon>Pseudomonadati</taxon>
        <taxon>Aquificota</taxon>
        <taxon>Aquificia</taxon>
        <taxon>Aquificales</taxon>
        <taxon>Aquificaceae</taxon>
        <taxon>Hydrogenivirga</taxon>
    </lineage>
</organism>
<dbReference type="Pfam" id="PF01225">
    <property type="entry name" value="Mur_ligase"/>
    <property type="match status" value="1"/>
</dbReference>
<evidence type="ECO:0000259" key="13">
    <source>
        <dbReference type="Pfam" id="PF02875"/>
    </source>
</evidence>
<dbReference type="GO" id="GO:0008360">
    <property type="term" value="P:regulation of cell shape"/>
    <property type="evidence" value="ECO:0007669"/>
    <property type="project" value="UniProtKB-KW"/>
</dbReference>
<dbReference type="InterPro" id="IPR035911">
    <property type="entry name" value="MurE/MurF_N"/>
</dbReference>
<dbReference type="Gene3D" id="3.40.1390.10">
    <property type="entry name" value="MurE/MurF, N-terminal domain"/>
    <property type="match status" value="1"/>
</dbReference>
<dbReference type="Pfam" id="PF08245">
    <property type="entry name" value="Mur_ligase_M"/>
    <property type="match status" value="1"/>
</dbReference>
<evidence type="ECO:0000256" key="8">
    <source>
        <dbReference type="ARBA" id="ARBA00023306"/>
    </source>
</evidence>
<dbReference type="GO" id="GO:0008766">
    <property type="term" value="F:UDP-N-acetylmuramoylalanyl-D-glutamyl-2,6-diaminopimelate-D-alanyl-D-alanine ligase activity"/>
    <property type="evidence" value="ECO:0007669"/>
    <property type="project" value="RHEA"/>
</dbReference>
<dbReference type="GO" id="GO:0009252">
    <property type="term" value="P:peptidoglycan biosynthetic process"/>
    <property type="evidence" value="ECO:0007669"/>
    <property type="project" value="UniProtKB-UniRule"/>
</dbReference>
<keyword evidence="9 10" id="KW-0961">Cell wall biogenesis/degradation</keyword>
<evidence type="ECO:0000256" key="2">
    <source>
        <dbReference type="ARBA" id="ARBA00022598"/>
    </source>
</evidence>
<comment type="function">
    <text evidence="10 11">Involved in cell wall formation. Catalyzes the final step in the synthesis of UDP-N-acetylmuramoyl-pentapeptide, the precursor of murein.</text>
</comment>
<evidence type="ECO:0000256" key="7">
    <source>
        <dbReference type="ARBA" id="ARBA00022984"/>
    </source>
</evidence>
<comment type="catalytic activity">
    <reaction evidence="10 11">
        <text>D-alanyl-D-alanine + UDP-N-acetyl-alpha-D-muramoyl-L-alanyl-gamma-D-glutamyl-meso-2,6-diaminopimelate + ATP = UDP-N-acetyl-alpha-D-muramoyl-L-alanyl-gamma-D-glutamyl-meso-2,6-diaminopimeloyl-D-alanyl-D-alanine + ADP + phosphate + H(+)</text>
        <dbReference type="Rhea" id="RHEA:28374"/>
        <dbReference type="ChEBI" id="CHEBI:15378"/>
        <dbReference type="ChEBI" id="CHEBI:30616"/>
        <dbReference type="ChEBI" id="CHEBI:43474"/>
        <dbReference type="ChEBI" id="CHEBI:57822"/>
        <dbReference type="ChEBI" id="CHEBI:61386"/>
        <dbReference type="ChEBI" id="CHEBI:83905"/>
        <dbReference type="ChEBI" id="CHEBI:456216"/>
        <dbReference type="EC" id="6.3.2.10"/>
    </reaction>
</comment>
<gene>
    <name evidence="10" type="primary">murF</name>
    <name evidence="15" type="ORF">BCF55_0175</name>
</gene>
<comment type="caution">
    <text evidence="15">The sequence shown here is derived from an EMBL/GenBank/DDBJ whole genome shotgun (WGS) entry which is preliminary data.</text>
</comment>
<name>A0A497XM04_9AQUI</name>
<dbReference type="NCBIfam" id="TIGR01143">
    <property type="entry name" value="murF"/>
    <property type="match status" value="1"/>
</dbReference>
<keyword evidence="6 10" id="KW-0133">Cell shape</keyword>
<dbReference type="InterPro" id="IPR051046">
    <property type="entry name" value="MurCDEF_CellWall_CoF430Synth"/>
</dbReference>
<evidence type="ECO:0000256" key="6">
    <source>
        <dbReference type="ARBA" id="ARBA00022960"/>
    </source>
</evidence>
<evidence type="ECO:0000256" key="1">
    <source>
        <dbReference type="ARBA" id="ARBA00022490"/>
    </source>
</evidence>
<evidence type="ECO:0000256" key="4">
    <source>
        <dbReference type="ARBA" id="ARBA00022741"/>
    </source>
</evidence>
<keyword evidence="4 10" id="KW-0547">Nucleotide-binding</keyword>
<comment type="pathway">
    <text evidence="10 11">Cell wall biogenesis; peptidoglycan biosynthesis.</text>
</comment>
<evidence type="ECO:0000256" key="3">
    <source>
        <dbReference type="ARBA" id="ARBA00022618"/>
    </source>
</evidence>
<dbReference type="Proteomes" id="UP000267841">
    <property type="component" value="Unassembled WGS sequence"/>
</dbReference>
<evidence type="ECO:0000256" key="10">
    <source>
        <dbReference type="HAMAP-Rule" id="MF_02019"/>
    </source>
</evidence>
<feature type="domain" description="Mur ligase C-terminal" evidence="13">
    <location>
        <begin position="303"/>
        <end position="426"/>
    </location>
</feature>
<dbReference type="Gene3D" id="3.90.190.20">
    <property type="entry name" value="Mur ligase, C-terminal domain"/>
    <property type="match status" value="1"/>
</dbReference>
<keyword evidence="3 10" id="KW-0132">Cell division</keyword>
<dbReference type="Gene3D" id="3.40.1190.10">
    <property type="entry name" value="Mur-like, catalytic domain"/>
    <property type="match status" value="1"/>
</dbReference>
<evidence type="ECO:0000313" key="15">
    <source>
        <dbReference type="EMBL" id="RLJ69916.1"/>
    </source>
</evidence>
<feature type="binding site" evidence="10">
    <location>
        <begin position="106"/>
        <end position="112"/>
    </location>
    <ligand>
        <name>ATP</name>
        <dbReference type="ChEBI" id="CHEBI:30616"/>
    </ligand>
</feature>
<dbReference type="SUPFAM" id="SSF63418">
    <property type="entry name" value="MurE/MurF N-terminal domain"/>
    <property type="match status" value="1"/>
</dbReference>
<proteinExistence type="inferred from homology"/>
<dbReference type="InterPro" id="IPR036615">
    <property type="entry name" value="Mur_ligase_C_dom_sf"/>
</dbReference>
<dbReference type="SUPFAM" id="SSF53623">
    <property type="entry name" value="MurD-like peptide ligases, catalytic domain"/>
    <property type="match status" value="1"/>
</dbReference>
<dbReference type="Pfam" id="PF02875">
    <property type="entry name" value="Mur_ligase_C"/>
    <property type="match status" value="1"/>
</dbReference>
<dbReference type="EC" id="6.3.2.10" evidence="10 11"/>
<keyword evidence="2 10" id="KW-0436">Ligase</keyword>
<dbReference type="InterPro" id="IPR004101">
    <property type="entry name" value="Mur_ligase_C"/>
</dbReference>
<keyword evidence="8 10" id="KW-0131">Cell cycle</keyword>
<dbReference type="AlphaFoldDB" id="A0A497XM04"/>
<evidence type="ECO:0000256" key="11">
    <source>
        <dbReference type="RuleBase" id="RU004136"/>
    </source>
</evidence>
<evidence type="ECO:0000313" key="16">
    <source>
        <dbReference type="Proteomes" id="UP000267841"/>
    </source>
</evidence>
<dbReference type="GO" id="GO:0005524">
    <property type="term" value="F:ATP binding"/>
    <property type="evidence" value="ECO:0007669"/>
    <property type="project" value="UniProtKB-UniRule"/>
</dbReference>
<protein>
    <recommendedName>
        <fullName evidence="10 11">UDP-N-acetylmuramoyl-tripeptide--D-alanyl-D-alanine ligase</fullName>
        <ecNumber evidence="10 11">6.3.2.10</ecNumber>
    </recommendedName>
    <alternativeName>
        <fullName evidence="10">D-alanyl-D-alanine-adding enzyme</fullName>
    </alternativeName>
</protein>
<comment type="subcellular location">
    <subcellularLocation>
        <location evidence="10 11">Cytoplasm</location>
    </subcellularLocation>
</comment>
<dbReference type="InterPro" id="IPR013221">
    <property type="entry name" value="Mur_ligase_cen"/>
</dbReference>
<dbReference type="RefSeq" id="WP_121008874.1">
    <property type="nucleotide sequence ID" value="NZ_RCCJ01000001.1"/>
</dbReference>
<dbReference type="HAMAP" id="MF_02019">
    <property type="entry name" value="MurF"/>
    <property type="match status" value="1"/>
</dbReference>
<feature type="domain" description="Mur ligase N-terminal catalytic" evidence="12">
    <location>
        <begin position="22"/>
        <end position="69"/>
    </location>
</feature>
<keyword evidence="5 10" id="KW-0067">ATP-binding</keyword>
<comment type="similarity">
    <text evidence="10">Belongs to the MurCDEF family. MurF subfamily.</text>
</comment>
<keyword evidence="16" id="KW-1185">Reference proteome</keyword>
<dbReference type="SUPFAM" id="SSF53244">
    <property type="entry name" value="MurD-like peptide ligases, peptide-binding domain"/>
    <property type="match status" value="1"/>
</dbReference>
<dbReference type="PANTHER" id="PTHR43024:SF1">
    <property type="entry name" value="UDP-N-ACETYLMURAMOYL-TRIPEPTIDE--D-ALANYL-D-ALANINE LIGASE"/>
    <property type="match status" value="1"/>
</dbReference>
<dbReference type="EMBL" id="RCCJ01000001">
    <property type="protein sequence ID" value="RLJ69916.1"/>
    <property type="molecule type" value="Genomic_DNA"/>
</dbReference>
<evidence type="ECO:0000259" key="14">
    <source>
        <dbReference type="Pfam" id="PF08245"/>
    </source>
</evidence>
<evidence type="ECO:0000256" key="5">
    <source>
        <dbReference type="ARBA" id="ARBA00022840"/>
    </source>
</evidence>
<dbReference type="OrthoDB" id="9801978at2"/>
<feature type="domain" description="Mur ligase central" evidence="14">
    <location>
        <begin position="104"/>
        <end position="280"/>
    </location>
</feature>
<keyword evidence="7 10" id="KW-0573">Peptidoglycan synthesis</keyword>
<evidence type="ECO:0000256" key="9">
    <source>
        <dbReference type="ARBA" id="ARBA00023316"/>
    </source>
</evidence>
<dbReference type="GO" id="GO:0005737">
    <property type="term" value="C:cytoplasm"/>
    <property type="evidence" value="ECO:0007669"/>
    <property type="project" value="UniProtKB-SubCell"/>
</dbReference>
<dbReference type="GO" id="GO:0071555">
    <property type="term" value="P:cell wall organization"/>
    <property type="evidence" value="ECO:0007669"/>
    <property type="project" value="UniProtKB-KW"/>
</dbReference>
<sequence>MRAEELAKVLKGELRGDPNRTVRGFSIDSRQVNPGDAFFALRGENNDGHHFVEDAIRRGAVGSIVEKDLRVGPGFSIRVDSTADALRRLALYKRALYKGEVIGVAGSVGKTTTKELIYHLLSHVAPAYRSKGNLNSQLGLPLVLSNMPLEARFSVLELGASAVGDVRRLVEIAQPRIRVITALGEEHLESFGTILDVIRGNGEIFMNFSEESRAVIPHYALKYYPLPKDKVITFGTGGDVNSEGIHLSLKGTEFKCMGVVFTIPVLSSGVVDNALASFGVLLALGYDPRDFKEALQTFRAPSGRMNLLDYERFIVIDDTYNANPPSVRNALITLASLRTKSKKVVVLGDMLELGKESKKLHAEVGKLVVELGIDLALFYGNNMEEAYRECIKHGGNALFFGKKEDIMDEVLKYMKDKNIILVKGSRGMKMEDIVEKMGELARYEY</sequence>
<accession>A0A497XM04</accession>
<dbReference type="InterPro" id="IPR005863">
    <property type="entry name" value="UDP-N-AcMur_synth"/>
</dbReference>
<evidence type="ECO:0000259" key="12">
    <source>
        <dbReference type="Pfam" id="PF01225"/>
    </source>
</evidence>
<dbReference type="GO" id="GO:0047480">
    <property type="term" value="F:UDP-N-acetylmuramoyl-tripeptide-D-alanyl-D-alanine ligase activity"/>
    <property type="evidence" value="ECO:0007669"/>
    <property type="project" value="UniProtKB-UniRule"/>
</dbReference>
<dbReference type="PANTHER" id="PTHR43024">
    <property type="entry name" value="UDP-N-ACETYLMURAMOYL-TRIPEPTIDE--D-ALANYL-D-ALANINE LIGASE"/>
    <property type="match status" value="1"/>
</dbReference>
<reference evidence="15 16" key="1">
    <citation type="submission" date="2018-10" db="EMBL/GenBank/DDBJ databases">
        <title>Genomic Encyclopedia of Archaeal and Bacterial Type Strains, Phase II (KMG-II): from individual species to whole genera.</title>
        <authorList>
            <person name="Goeker M."/>
        </authorList>
    </citation>
    <scope>NUCLEOTIDE SEQUENCE [LARGE SCALE GENOMIC DNA]</scope>
    <source>
        <strain evidence="15 16">DSM 16510</strain>
    </source>
</reference>